<reference evidence="1" key="1">
    <citation type="journal article" date="2020" name="mSystems">
        <title>Genome- and Community-Level Interaction Insights into Carbon Utilization and Element Cycling Functions of Hydrothermarchaeota in Hydrothermal Sediment.</title>
        <authorList>
            <person name="Zhou Z."/>
            <person name="Liu Y."/>
            <person name="Xu W."/>
            <person name="Pan J."/>
            <person name="Luo Z.H."/>
            <person name="Li M."/>
        </authorList>
    </citation>
    <scope>NUCLEOTIDE SEQUENCE [LARGE SCALE GENOMIC DNA]</scope>
    <source>
        <strain evidence="1">SpSt-735</strain>
    </source>
</reference>
<comment type="caution">
    <text evidence="1">The sequence shown here is derived from an EMBL/GenBank/DDBJ whole genome shotgun (WGS) entry which is preliminary data.</text>
</comment>
<dbReference type="EMBL" id="DTFI01000048">
    <property type="protein sequence ID" value="HGI43070.1"/>
    <property type="molecule type" value="Genomic_DNA"/>
</dbReference>
<protein>
    <submittedName>
        <fullName evidence="1">Uncharacterized protein</fullName>
    </submittedName>
</protein>
<evidence type="ECO:0000313" key="1">
    <source>
        <dbReference type="EMBL" id="HGI43070.1"/>
    </source>
</evidence>
<accession>A0A7C4FEC8</accession>
<proteinExistence type="predicted"/>
<dbReference type="AlphaFoldDB" id="A0A7C4FEC8"/>
<name>A0A7C4FEC8_THEPE</name>
<organism evidence="1">
    <name type="scientific">Thermofilum pendens</name>
    <dbReference type="NCBI Taxonomy" id="2269"/>
    <lineage>
        <taxon>Archaea</taxon>
        <taxon>Thermoproteota</taxon>
        <taxon>Thermoprotei</taxon>
        <taxon>Thermofilales</taxon>
        <taxon>Thermofilaceae</taxon>
        <taxon>Thermofilum</taxon>
    </lineage>
</organism>
<gene>
    <name evidence="1" type="ORF">ENV17_01620</name>
</gene>
<sequence>MPRVTLEGVLRARRRVGRNAYIAYFAVLADGVLVKNLSERVNDKKTVEVSFDKTLVIMGKSGPSGLEGSVKDGGAWLTVHIVPSREERSMELRLPLKGEHVSLRVEGLFDVSLVEICPSCEHENLLELHPQKNPPRVQP</sequence>